<accession>M5RTT2</accession>
<reference evidence="1 2" key="1">
    <citation type="journal article" date="2013" name="Mar. Genomics">
        <title>Expression of sulfatases in Rhodopirellula baltica and the diversity of sulfatases in the genus Rhodopirellula.</title>
        <authorList>
            <person name="Wegner C.E."/>
            <person name="Richter-Heitmann T."/>
            <person name="Klindworth A."/>
            <person name="Klockow C."/>
            <person name="Richter M."/>
            <person name="Achstetter T."/>
            <person name="Glockner F.O."/>
            <person name="Harder J."/>
        </authorList>
    </citation>
    <scope>NUCLEOTIDE SEQUENCE [LARGE SCALE GENOMIC DNA]</scope>
    <source>
        <strain evidence="1 2">SM1</strain>
    </source>
</reference>
<organism evidence="1 2">
    <name type="scientific">Rhodopirellula maiorica SM1</name>
    <dbReference type="NCBI Taxonomy" id="1265738"/>
    <lineage>
        <taxon>Bacteria</taxon>
        <taxon>Pseudomonadati</taxon>
        <taxon>Planctomycetota</taxon>
        <taxon>Planctomycetia</taxon>
        <taxon>Pirellulales</taxon>
        <taxon>Pirellulaceae</taxon>
        <taxon>Novipirellula</taxon>
    </lineage>
</organism>
<protein>
    <submittedName>
        <fullName evidence="1">Uncharacterized protein</fullName>
    </submittedName>
</protein>
<dbReference type="EMBL" id="ANOG01000049">
    <property type="protein sequence ID" value="EMI22710.1"/>
    <property type="molecule type" value="Genomic_DNA"/>
</dbReference>
<dbReference type="Proteomes" id="UP000011991">
    <property type="component" value="Unassembled WGS sequence"/>
</dbReference>
<gene>
    <name evidence="1" type="ORF">RMSM_00357</name>
</gene>
<evidence type="ECO:0000313" key="1">
    <source>
        <dbReference type="EMBL" id="EMI22710.1"/>
    </source>
</evidence>
<sequence>MENWHVVSEAKSDQLFNDDAMIAEFATEADESAYEKRDSFLIVLIKRACEKALGSVADIHVYHIEDWWPNHTRYVSVSAEYCTREFVLMLQSLLTEEFSHYRIQLIVDSNLAVDESPELGALTIYADRVIVEDRVAKTLNIS</sequence>
<proteinExistence type="predicted"/>
<dbReference type="AlphaFoldDB" id="M5RTT2"/>
<name>M5RTT2_9BACT</name>
<comment type="caution">
    <text evidence="1">The sequence shown here is derived from an EMBL/GenBank/DDBJ whole genome shotgun (WGS) entry which is preliminary data.</text>
</comment>
<keyword evidence="2" id="KW-1185">Reference proteome</keyword>
<dbReference type="PATRIC" id="fig|1265738.3.peg.360"/>
<evidence type="ECO:0000313" key="2">
    <source>
        <dbReference type="Proteomes" id="UP000011991"/>
    </source>
</evidence>